<evidence type="ECO:0000313" key="1">
    <source>
        <dbReference type="EMBL" id="SDK14792.1"/>
    </source>
</evidence>
<keyword evidence="2" id="KW-1185">Reference proteome</keyword>
<dbReference type="Proteomes" id="UP000199580">
    <property type="component" value="Unassembled WGS sequence"/>
</dbReference>
<name>A0A1G8ZI50_9FLAO</name>
<reference evidence="1 2" key="1">
    <citation type="submission" date="2016-10" db="EMBL/GenBank/DDBJ databases">
        <authorList>
            <person name="de Groot N.N."/>
        </authorList>
    </citation>
    <scope>NUCLEOTIDE SEQUENCE [LARGE SCALE GENOMIC DNA]</scope>
    <source>
        <strain evidence="1 2">CGMCC 1.10076</strain>
    </source>
</reference>
<dbReference type="OrthoDB" id="1118033at2"/>
<sequence>MNYNVQINAIESLDEIANYWTENDYRQLLELFDFPDSKSIKTENLLEMLQMAITDFEPAAAARVLLQYKLSEHLNEGQMDQMAHDMLLDKISEEYPDTSLHYALYNINQLLFKAFNGTFLNTKATLLDFTIDNNSETPITKAGLLRLLHHGMSPNNLVVRMFEEQLTKNVDFPDAESIVWELKTADYSNYQLITSEYWLSREDVVRGEFEGSIEAAG</sequence>
<accession>A0A1G8ZI50</accession>
<gene>
    <name evidence="1" type="ORF">SAMN04487935_2611</name>
</gene>
<evidence type="ECO:0000313" key="2">
    <source>
        <dbReference type="Proteomes" id="UP000199580"/>
    </source>
</evidence>
<proteinExistence type="predicted"/>
<dbReference type="STRING" id="1128970.SAMN04487935_2611"/>
<dbReference type="RefSeq" id="WP_091396322.1">
    <property type="nucleotide sequence ID" value="NZ_BKAI01000009.1"/>
</dbReference>
<dbReference type="EMBL" id="FNEZ01000004">
    <property type="protein sequence ID" value="SDK14792.1"/>
    <property type="molecule type" value="Genomic_DNA"/>
</dbReference>
<dbReference type="AlphaFoldDB" id="A0A1G8ZI50"/>
<protein>
    <submittedName>
        <fullName evidence="1">Uncharacterized protein</fullName>
    </submittedName>
</protein>
<organism evidence="1 2">
    <name type="scientific">Flavobacterium noncentrifugens</name>
    <dbReference type="NCBI Taxonomy" id="1128970"/>
    <lineage>
        <taxon>Bacteria</taxon>
        <taxon>Pseudomonadati</taxon>
        <taxon>Bacteroidota</taxon>
        <taxon>Flavobacteriia</taxon>
        <taxon>Flavobacteriales</taxon>
        <taxon>Flavobacteriaceae</taxon>
        <taxon>Flavobacterium</taxon>
    </lineage>
</organism>